<evidence type="ECO:0000256" key="4">
    <source>
        <dbReference type="PROSITE-ProRule" id="PRU00267"/>
    </source>
</evidence>
<dbReference type="Gene3D" id="1.10.30.10">
    <property type="entry name" value="High mobility group box domain"/>
    <property type="match status" value="1"/>
</dbReference>
<dbReference type="Proteomes" id="UP001558652">
    <property type="component" value="Unassembled WGS sequence"/>
</dbReference>
<dbReference type="EMBL" id="JBFDAA010000022">
    <property type="protein sequence ID" value="KAL1110614.1"/>
    <property type="molecule type" value="Genomic_DNA"/>
</dbReference>
<keyword evidence="8" id="KW-1185">Reference proteome</keyword>
<dbReference type="SUPFAM" id="SSF47095">
    <property type="entry name" value="HMG-box"/>
    <property type="match status" value="1"/>
</dbReference>
<proteinExistence type="predicted"/>
<feature type="domain" description="HMG box" evidence="6">
    <location>
        <begin position="1"/>
        <end position="65"/>
    </location>
</feature>
<keyword evidence="3 4" id="KW-0539">Nucleus</keyword>
<evidence type="ECO:0000259" key="6">
    <source>
        <dbReference type="PROSITE" id="PS50118"/>
    </source>
</evidence>
<dbReference type="AlphaFoldDB" id="A0ABD0YCG1"/>
<dbReference type="GO" id="GO:0003677">
    <property type="term" value="F:DNA binding"/>
    <property type="evidence" value="ECO:0007669"/>
    <property type="project" value="UniProtKB-UniRule"/>
</dbReference>
<dbReference type="PROSITE" id="PS50118">
    <property type="entry name" value="HMG_BOX_2"/>
    <property type="match status" value="1"/>
</dbReference>
<dbReference type="InterPro" id="IPR050140">
    <property type="entry name" value="SRY-related_HMG-box_TF-like"/>
</dbReference>
<dbReference type="SMART" id="SM00398">
    <property type="entry name" value="HMG"/>
    <property type="match status" value="1"/>
</dbReference>
<dbReference type="GO" id="GO:0005634">
    <property type="term" value="C:nucleus"/>
    <property type="evidence" value="ECO:0007669"/>
    <property type="project" value="UniProtKB-SubCell"/>
</dbReference>
<evidence type="ECO:0000256" key="1">
    <source>
        <dbReference type="ARBA" id="ARBA00004123"/>
    </source>
</evidence>
<accession>A0ABD0YCG1</accession>
<evidence type="ECO:0000313" key="7">
    <source>
        <dbReference type="EMBL" id="KAL1110614.1"/>
    </source>
</evidence>
<dbReference type="PANTHER" id="PTHR10270">
    <property type="entry name" value="SOX TRANSCRIPTION FACTOR"/>
    <property type="match status" value="1"/>
</dbReference>
<evidence type="ECO:0000256" key="5">
    <source>
        <dbReference type="SAM" id="MobiDB-lite"/>
    </source>
</evidence>
<protein>
    <recommendedName>
        <fullName evidence="6">HMG box domain-containing protein</fullName>
    </recommendedName>
</protein>
<dbReference type="PANTHER" id="PTHR10270:SF323">
    <property type="entry name" value="TRANSCRIPTION FACTOR SOX-14-RELATED"/>
    <property type="match status" value="1"/>
</dbReference>
<reference evidence="7 8" key="1">
    <citation type="submission" date="2024-07" db="EMBL/GenBank/DDBJ databases">
        <title>Chromosome-level genome assembly of the water stick insect Ranatra chinensis (Heteroptera: Nepidae).</title>
        <authorList>
            <person name="Liu X."/>
        </authorList>
    </citation>
    <scope>NUCLEOTIDE SEQUENCE [LARGE SCALE GENOMIC DNA]</scope>
    <source>
        <strain evidence="7">Cailab_2021Rc</strain>
        <tissue evidence="7">Muscle</tissue>
    </source>
</reference>
<keyword evidence="2 4" id="KW-0238">DNA-binding</keyword>
<comment type="subcellular location">
    <subcellularLocation>
        <location evidence="1">Nucleus</location>
    </subcellularLocation>
</comment>
<evidence type="ECO:0000256" key="3">
    <source>
        <dbReference type="ARBA" id="ARBA00023242"/>
    </source>
</evidence>
<dbReference type="Pfam" id="PF00505">
    <property type="entry name" value="HMG_box"/>
    <property type="match status" value="1"/>
</dbReference>
<dbReference type="FunFam" id="1.10.30.10:FF:000002">
    <property type="entry name" value="transcription factor Sox-2"/>
    <property type="match status" value="1"/>
</dbReference>
<dbReference type="InterPro" id="IPR009071">
    <property type="entry name" value="HMG_box_dom"/>
</dbReference>
<dbReference type="InterPro" id="IPR036910">
    <property type="entry name" value="HMG_box_dom_sf"/>
</dbReference>
<name>A0ABD0YCG1_9HEMI</name>
<gene>
    <name evidence="7" type="ORF">AAG570_008142</name>
</gene>
<organism evidence="7 8">
    <name type="scientific">Ranatra chinensis</name>
    <dbReference type="NCBI Taxonomy" id="642074"/>
    <lineage>
        <taxon>Eukaryota</taxon>
        <taxon>Metazoa</taxon>
        <taxon>Ecdysozoa</taxon>
        <taxon>Arthropoda</taxon>
        <taxon>Hexapoda</taxon>
        <taxon>Insecta</taxon>
        <taxon>Pterygota</taxon>
        <taxon>Neoptera</taxon>
        <taxon>Paraneoptera</taxon>
        <taxon>Hemiptera</taxon>
        <taxon>Heteroptera</taxon>
        <taxon>Panheteroptera</taxon>
        <taxon>Nepomorpha</taxon>
        <taxon>Nepidae</taxon>
        <taxon>Ranatrinae</taxon>
        <taxon>Ranatra</taxon>
    </lineage>
</organism>
<feature type="compositionally biased region" description="Pro residues" evidence="5">
    <location>
        <begin position="136"/>
        <end position="146"/>
    </location>
</feature>
<feature type="compositionally biased region" description="Basic and acidic residues" evidence="5">
    <location>
        <begin position="92"/>
        <end position="102"/>
    </location>
</feature>
<comment type="caution">
    <text evidence="7">The sequence shown here is derived from an EMBL/GenBank/DDBJ whole genome shotgun (WGS) entry which is preliminary data.</text>
</comment>
<evidence type="ECO:0000313" key="8">
    <source>
        <dbReference type="Proteomes" id="UP001558652"/>
    </source>
</evidence>
<evidence type="ECO:0000256" key="2">
    <source>
        <dbReference type="ARBA" id="ARBA00023125"/>
    </source>
</evidence>
<sequence length="224" mass="25575">MNAFMVWSQIERRKICQKQPDTHNAEISKYLGRVWKTLTDDERKPFIEEAERLRVMHSRQYPDYKYRPRKKIPKSPNKTNDRHRKPIPDTNNNKEEVKDKKTYQGRKRIKVLEPRVRDAPQPRPQPTTPTTAPTTPTTPPTPPTPPTTLDTEPTIADLESLTDLLGLPTDLRVDFESLATNLDGFEASNSRSSSHFEFSTTPDLSDMLTDITGGGWTESAFAAV</sequence>
<dbReference type="CDD" id="cd22029">
    <property type="entry name" value="HMG-box_SoxC"/>
    <property type="match status" value="1"/>
</dbReference>
<feature type="compositionally biased region" description="Basic and acidic residues" evidence="5">
    <location>
        <begin position="110"/>
        <end position="120"/>
    </location>
</feature>
<feature type="region of interest" description="Disordered" evidence="5">
    <location>
        <begin position="59"/>
        <end position="152"/>
    </location>
</feature>
<feature type="DNA-binding region" description="HMG box" evidence="4">
    <location>
        <begin position="1"/>
        <end position="65"/>
    </location>
</feature>